<evidence type="ECO:0000313" key="14">
    <source>
        <dbReference type="EMBL" id="HJB56116.1"/>
    </source>
</evidence>
<evidence type="ECO:0000256" key="4">
    <source>
        <dbReference type="ARBA" id="ARBA00022806"/>
    </source>
</evidence>
<keyword evidence="6" id="KW-0238">DNA-binding</keyword>
<comment type="similarity">
    <text evidence="1">Belongs to the helicase family. UvrD subfamily.</text>
</comment>
<feature type="domain" description="UvrD-like helicase ATP-binding" evidence="12">
    <location>
        <begin position="12"/>
        <end position="292"/>
    </location>
</feature>
<dbReference type="InterPro" id="IPR014017">
    <property type="entry name" value="DNA_helicase_UvrD-like_C"/>
</dbReference>
<evidence type="ECO:0000256" key="7">
    <source>
        <dbReference type="ARBA" id="ARBA00023235"/>
    </source>
</evidence>
<keyword evidence="7" id="KW-0413">Isomerase</keyword>
<feature type="domain" description="UvrD-like helicase C-terminal" evidence="13">
    <location>
        <begin position="293"/>
        <end position="547"/>
    </location>
</feature>
<dbReference type="GO" id="GO:0005524">
    <property type="term" value="F:ATP binding"/>
    <property type="evidence" value="ECO:0007669"/>
    <property type="project" value="UniProtKB-UniRule"/>
</dbReference>
<dbReference type="AlphaFoldDB" id="A0A9D2S4V9"/>
<keyword evidence="3 11" id="KW-0378">Hydrolase</keyword>
<keyword evidence="2 11" id="KW-0547">Nucleotide-binding</keyword>
<evidence type="ECO:0000256" key="11">
    <source>
        <dbReference type="PROSITE-ProRule" id="PRU00560"/>
    </source>
</evidence>
<dbReference type="GO" id="GO:0000725">
    <property type="term" value="P:recombinational repair"/>
    <property type="evidence" value="ECO:0007669"/>
    <property type="project" value="TreeGrafter"/>
</dbReference>
<reference evidence="14" key="1">
    <citation type="journal article" date="2021" name="PeerJ">
        <title>Extensive microbial diversity within the chicken gut microbiome revealed by metagenomics and culture.</title>
        <authorList>
            <person name="Gilroy R."/>
            <person name="Ravi A."/>
            <person name="Getino M."/>
            <person name="Pursley I."/>
            <person name="Horton D.L."/>
            <person name="Alikhan N.F."/>
            <person name="Baker D."/>
            <person name="Gharbi K."/>
            <person name="Hall N."/>
            <person name="Watson M."/>
            <person name="Adriaenssens E.M."/>
            <person name="Foster-Nyarko E."/>
            <person name="Jarju S."/>
            <person name="Secka A."/>
            <person name="Antonio M."/>
            <person name="Oren A."/>
            <person name="Chaudhuri R.R."/>
            <person name="La Ragione R."/>
            <person name="Hildebrand F."/>
            <person name="Pallen M.J."/>
        </authorList>
    </citation>
    <scope>NUCLEOTIDE SEQUENCE</scope>
    <source>
        <strain evidence="14">CHK189-11263</strain>
    </source>
</reference>
<keyword evidence="5 11" id="KW-0067">ATP-binding</keyword>
<evidence type="ECO:0000256" key="8">
    <source>
        <dbReference type="ARBA" id="ARBA00034617"/>
    </source>
</evidence>
<reference evidence="14" key="2">
    <citation type="submission" date="2021-04" db="EMBL/GenBank/DDBJ databases">
        <authorList>
            <person name="Gilroy R."/>
        </authorList>
    </citation>
    <scope>NUCLEOTIDE SEQUENCE</scope>
    <source>
        <strain evidence="14">CHK189-11263</strain>
    </source>
</reference>
<evidence type="ECO:0000256" key="5">
    <source>
        <dbReference type="ARBA" id="ARBA00022840"/>
    </source>
</evidence>
<comment type="catalytic activity">
    <reaction evidence="10">
        <text>ATP + H2O = ADP + phosphate + H(+)</text>
        <dbReference type="Rhea" id="RHEA:13065"/>
        <dbReference type="ChEBI" id="CHEBI:15377"/>
        <dbReference type="ChEBI" id="CHEBI:15378"/>
        <dbReference type="ChEBI" id="CHEBI:30616"/>
        <dbReference type="ChEBI" id="CHEBI:43474"/>
        <dbReference type="ChEBI" id="CHEBI:456216"/>
        <dbReference type="EC" id="5.6.2.4"/>
    </reaction>
</comment>
<dbReference type="Gene3D" id="1.10.10.160">
    <property type="match status" value="1"/>
</dbReference>
<comment type="caution">
    <text evidence="14">The sequence shown here is derived from an EMBL/GenBank/DDBJ whole genome shotgun (WGS) entry which is preliminary data.</text>
</comment>
<keyword evidence="4 11" id="KW-0347">Helicase</keyword>
<sequence>MDFSAFQAMYGLTLTPQQSAAAQHGAGPALLLAVPGSGKTTVLVTRLGYLVLGRGVDPGELLTVTYTKAATDDLRRRCAALFGEELAGRLEFRTINGLCARIIRRYEQETGRAAFSLLTSEGETVRLLREVWQAQTRQFPTEADLKDLRTQITFAKNMLLGEAEMASLKLESGEAFLPLYRRYQEVLLRSRQMDYDDQMVYGLRILRTCPPVLACFQRKYRYFCVDEAQDTSKIQHLILRRLASGTGNLFLVGDEDQSIYGFRAAWPQALLEFDQVFPNARVLFLEENFRSTPAIVSAAGAFIRRNRARRDKHMFTRNPDGPPIRHTVLQDGRNQYRYLLQIARDCREETAVLYRNHYSAVPLIDLLEREGIPYRCRAGEGSFFGHFLVRDILDILRFAFRPTDGEAFWRFYYKLGCGLKKDQVAAVLRRQAGQPDAPVLSLLLESPGLEPWVVGKVKALKTHLTHLLQEESFLAVNRIVRYMGYGDYLKNRGADTGRLGPLLALANQNPGLEQFLHRMEELEGVVARGSGGPGCPFVLSTIHASKGLEYDRVILIDVLDGIFPSVPEPRDGQRLSPEEESVLEEERRLFYVAVTRARQKLEILTYLKAYGQSAPPVSSFVSALLPARTPASGGGPGGPAGRAEDYRPGVRVAHRHFGPGTVLLRQGPLVLLALDAGGQRKFDLQACLDKGLLSLQGPEAPAGAEMPSK</sequence>
<feature type="binding site" evidence="11">
    <location>
        <begin position="33"/>
        <end position="40"/>
    </location>
    <ligand>
        <name>ATP</name>
        <dbReference type="ChEBI" id="CHEBI:30616"/>
    </ligand>
</feature>
<evidence type="ECO:0000256" key="6">
    <source>
        <dbReference type="ARBA" id="ARBA00023125"/>
    </source>
</evidence>
<dbReference type="InterPro" id="IPR014016">
    <property type="entry name" value="UvrD-like_ATP-bd"/>
</dbReference>
<name>A0A9D2S4V9_9FIRM</name>
<dbReference type="SUPFAM" id="SSF52540">
    <property type="entry name" value="P-loop containing nucleoside triphosphate hydrolases"/>
    <property type="match status" value="1"/>
</dbReference>
<evidence type="ECO:0000256" key="1">
    <source>
        <dbReference type="ARBA" id="ARBA00009922"/>
    </source>
</evidence>
<dbReference type="CDD" id="cd17932">
    <property type="entry name" value="DEXQc_UvrD"/>
    <property type="match status" value="1"/>
</dbReference>
<evidence type="ECO:0000313" key="15">
    <source>
        <dbReference type="Proteomes" id="UP000824208"/>
    </source>
</evidence>
<dbReference type="GO" id="GO:0016787">
    <property type="term" value="F:hydrolase activity"/>
    <property type="evidence" value="ECO:0007669"/>
    <property type="project" value="UniProtKB-UniRule"/>
</dbReference>
<dbReference type="PANTHER" id="PTHR11070">
    <property type="entry name" value="UVRD / RECB / PCRA DNA HELICASE FAMILY MEMBER"/>
    <property type="match status" value="1"/>
</dbReference>
<comment type="catalytic activity">
    <reaction evidence="8">
        <text>Couples ATP hydrolysis with the unwinding of duplex DNA by translocating in the 3'-5' direction.</text>
        <dbReference type="EC" id="5.6.2.4"/>
    </reaction>
</comment>
<dbReference type="PROSITE" id="PS51217">
    <property type="entry name" value="UVRD_HELICASE_CTER"/>
    <property type="match status" value="1"/>
</dbReference>
<dbReference type="Pfam" id="PF00580">
    <property type="entry name" value="UvrD-helicase"/>
    <property type="match status" value="1"/>
</dbReference>
<dbReference type="EC" id="5.6.2.4" evidence="9"/>
<dbReference type="PROSITE" id="PS51198">
    <property type="entry name" value="UVRD_HELICASE_ATP_BIND"/>
    <property type="match status" value="1"/>
</dbReference>
<dbReference type="EMBL" id="DWYC01000012">
    <property type="protein sequence ID" value="HJB56116.1"/>
    <property type="molecule type" value="Genomic_DNA"/>
</dbReference>
<dbReference type="InterPro" id="IPR027417">
    <property type="entry name" value="P-loop_NTPase"/>
</dbReference>
<protein>
    <recommendedName>
        <fullName evidence="9">DNA 3'-5' helicase</fullName>
        <ecNumber evidence="9">5.6.2.4</ecNumber>
    </recommendedName>
</protein>
<gene>
    <name evidence="14" type="ORF">H9714_01035</name>
</gene>
<evidence type="ECO:0000259" key="12">
    <source>
        <dbReference type="PROSITE" id="PS51198"/>
    </source>
</evidence>
<dbReference type="Gene3D" id="1.10.486.10">
    <property type="entry name" value="PCRA, domain 4"/>
    <property type="match status" value="1"/>
</dbReference>
<dbReference type="InterPro" id="IPR000212">
    <property type="entry name" value="DNA_helicase_UvrD/REP"/>
</dbReference>
<evidence type="ECO:0000259" key="13">
    <source>
        <dbReference type="PROSITE" id="PS51217"/>
    </source>
</evidence>
<dbReference type="GO" id="GO:0043138">
    <property type="term" value="F:3'-5' DNA helicase activity"/>
    <property type="evidence" value="ECO:0007669"/>
    <property type="project" value="UniProtKB-EC"/>
</dbReference>
<proteinExistence type="inferred from homology"/>
<accession>A0A9D2S4V9</accession>
<dbReference type="Gene3D" id="3.40.50.300">
    <property type="entry name" value="P-loop containing nucleotide triphosphate hydrolases"/>
    <property type="match status" value="2"/>
</dbReference>
<evidence type="ECO:0000256" key="3">
    <source>
        <dbReference type="ARBA" id="ARBA00022801"/>
    </source>
</evidence>
<evidence type="ECO:0000256" key="9">
    <source>
        <dbReference type="ARBA" id="ARBA00034808"/>
    </source>
</evidence>
<evidence type="ECO:0000256" key="2">
    <source>
        <dbReference type="ARBA" id="ARBA00022741"/>
    </source>
</evidence>
<dbReference type="InterPro" id="IPR013986">
    <property type="entry name" value="DExx_box_DNA_helicase_dom_sf"/>
</dbReference>
<evidence type="ECO:0000256" key="10">
    <source>
        <dbReference type="ARBA" id="ARBA00048988"/>
    </source>
</evidence>
<dbReference type="Pfam" id="PF13361">
    <property type="entry name" value="UvrD_C"/>
    <property type="match status" value="2"/>
</dbReference>
<dbReference type="GO" id="GO:0003677">
    <property type="term" value="F:DNA binding"/>
    <property type="evidence" value="ECO:0007669"/>
    <property type="project" value="UniProtKB-KW"/>
</dbReference>
<dbReference type="Proteomes" id="UP000824208">
    <property type="component" value="Unassembled WGS sequence"/>
</dbReference>
<organism evidence="14 15">
    <name type="scientific">Candidatus Flavonifractor intestinipullorum</name>
    <dbReference type="NCBI Taxonomy" id="2838587"/>
    <lineage>
        <taxon>Bacteria</taxon>
        <taxon>Bacillati</taxon>
        <taxon>Bacillota</taxon>
        <taxon>Clostridia</taxon>
        <taxon>Eubacteriales</taxon>
        <taxon>Oscillospiraceae</taxon>
        <taxon>Flavonifractor</taxon>
    </lineage>
</organism>
<dbReference type="PANTHER" id="PTHR11070:SF2">
    <property type="entry name" value="ATP-DEPENDENT DNA HELICASE SRS2"/>
    <property type="match status" value="1"/>
</dbReference>